<evidence type="ECO:0000256" key="2">
    <source>
        <dbReference type="SAM" id="SignalP"/>
    </source>
</evidence>
<feature type="signal peptide" evidence="2">
    <location>
        <begin position="1"/>
        <end position="22"/>
    </location>
</feature>
<name>A0A1Y1HQW3_KLENI</name>
<reference evidence="3 4" key="1">
    <citation type="journal article" date="2014" name="Nat. Commun.">
        <title>Klebsormidium flaccidum genome reveals primary factors for plant terrestrial adaptation.</title>
        <authorList>
            <person name="Hori K."/>
            <person name="Maruyama F."/>
            <person name="Fujisawa T."/>
            <person name="Togashi T."/>
            <person name="Yamamoto N."/>
            <person name="Seo M."/>
            <person name="Sato S."/>
            <person name="Yamada T."/>
            <person name="Mori H."/>
            <person name="Tajima N."/>
            <person name="Moriyama T."/>
            <person name="Ikeuchi M."/>
            <person name="Watanabe M."/>
            <person name="Wada H."/>
            <person name="Kobayashi K."/>
            <person name="Saito M."/>
            <person name="Masuda T."/>
            <person name="Sasaki-Sekimoto Y."/>
            <person name="Mashiguchi K."/>
            <person name="Awai K."/>
            <person name="Shimojima M."/>
            <person name="Masuda S."/>
            <person name="Iwai M."/>
            <person name="Nobusawa T."/>
            <person name="Narise T."/>
            <person name="Kondo S."/>
            <person name="Saito H."/>
            <person name="Sato R."/>
            <person name="Murakawa M."/>
            <person name="Ihara Y."/>
            <person name="Oshima-Yamada Y."/>
            <person name="Ohtaka K."/>
            <person name="Satoh M."/>
            <person name="Sonobe K."/>
            <person name="Ishii M."/>
            <person name="Ohtani R."/>
            <person name="Kanamori-Sato M."/>
            <person name="Honoki R."/>
            <person name="Miyazaki D."/>
            <person name="Mochizuki H."/>
            <person name="Umetsu J."/>
            <person name="Higashi K."/>
            <person name="Shibata D."/>
            <person name="Kamiya Y."/>
            <person name="Sato N."/>
            <person name="Nakamura Y."/>
            <person name="Tabata S."/>
            <person name="Ida S."/>
            <person name="Kurokawa K."/>
            <person name="Ohta H."/>
        </authorList>
    </citation>
    <scope>NUCLEOTIDE SEQUENCE [LARGE SCALE GENOMIC DNA]</scope>
    <source>
        <strain evidence="3 4">NIES-2285</strain>
    </source>
</reference>
<proteinExistence type="predicted"/>
<sequence>MSKRLWSAALLLIICCPFELDARDGGGLVLPNLNTFQLVDAPVAGECDPRFVERKVVDDGRAVCLKRCLCSGGECAIEAGCEDFLCLPPFRRAPDMSKRCLADTSSGENCTAGVLRRVPLGSGLGQCLQECVCPPGLPCSFAQPCVGSLCDSGAVPQHDGVTWECARAVGSFGSTGCEEGSFGGSEQNRVAVANGVCHSRCKCTTEGCSYDNQDCALLICNQGYYSSGLECRPIDSTRGVLSFTGVFLVLGLSCCIGIVIGGALHLMEWPFRRRPLYRVVPERECALSAFVDDT</sequence>
<keyword evidence="2" id="KW-0732">Signal</keyword>
<evidence type="ECO:0000256" key="1">
    <source>
        <dbReference type="SAM" id="Phobius"/>
    </source>
</evidence>
<keyword evidence="1" id="KW-1133">Transmembrane helix</keyword>
<accession>A0A1Y1HQW3</accession>
<feature type="chain" id="PRO_5012892024" description="EGF-like domain-containing protein" evidence="2">
    <location>
        <begin position="23"/>
        <end position="294"/>
    </location>
</feature>
<gene>
    <name evidence="3" type="ORF">KFL_000210450</name>
</gene>
<dbReference type="Proteomes" id="UP000054558">
    <property type="component" value="Unassembled WGS sequence"/>
</dbReference>
<evidence type="ECO:0008006" key="5">
    <source>
        <dbReference type="Google" id="ProtNLM"/>
    </source>
</evidence>
<dbReference type="EMBL" id="DF236970">
    <property type="protein sequence ID" value="GAQ78957.1"/>
    <property type="molecule type" value="Genomic_DNA"/>
</dbReference>
<organism evidence="3 4">
    <name type="scientific">Klebsormidium nitens</name>
    <name type="common">Green alga</name>
    <name type="synonym">Ulothrix nitens</name>
    <dbReference type="NCBI Taxonomy" id="105231"/>
    <lineage>
        <taxon>Eukaryota</taxon>
        <taxon>Viridiplantae</taxon>
        <taxon>Streptophyta</taxon>
        <taxon>Klebsormidiophyceae</taxon>
        <taxon>Klebsormidiales</taxon>
        <taxon>Klebsormidiaceae</taxon>
        <taxon>Klebsormidium</taxon>
    </lineage>
</organism>
<dbReference type="AlphaFoldDB" id="A0A1Y1HQW3"/>
<keyword evidence="1" id="KW-0812">Transmembrane</keyword>
<evidence type="ECO:0000313" key="4">
    <source>
        <dbReference type="Proteomes" id="UP000054558"/>
    </source>
</evidence>
<evidence type="ECO:0000313" key="3">
    <source>
        <dbReference type="EMBL" id="GAQ78957.1"/>
    </source>
</evidence>
<keyword evidence="1" id="KW-0472">Membrane</keyword>
<feature type="transmembrane region" description="Helical" evidence="1">
    <location>
        <begin position="240"/>
        <end position="264"/>
    </location>
</feature>
<keyword evidence="4" id="KW-1185">Reference proteome</keyword>
<protein>
    <recommendedName>
        <fullName evidence="5">EGF-like domain-containing protein</fullName>
    </recommendedName>
</protein>